<organism evidence="1 2">
    <name type="scientific">Malus domestica</name>
    <name type="common">Apple</name>
    <name type="synonym">Pyrus malus</name>
    <dbReference type="NCBI Taxonomy" id="3750"/>
    <lineage>
        <taxon>Eukaryota</taxon>
        <taxon>Viridiplantae</taxon>
        <taxon>Streptophyta</taxon>
        <taxon>Embryophyta</taxon>
        <taxon>Tracheophyta</taxon>
        <taxon>Spermatophyta</taxon>
        <taxon>Magnoliopsida</taxon>
        <taxon>eudicotyledons</taxon>
        <taxon>Gunneridae</taxon>
        <taxon>Pentapetalae</taxon>
        <taxon>rosids</taxon>
        <taxon>fabids</taxon>
        <taxon>Rosales</taxon>
        <taxon>Rosaceae</taxon>
        <taxon>Amygdaloideae</taxon>
        <taxon>Maleae</taxon>
        <taxon>Malus</taxon>
    </lineage>
</organism>
<comment type="caution">
    <text evidence="1">The sequence shown here is derived from an EMBL/GenBank/DDBJ whole genome shotgun (WGS) entry which is preliminary data.</text>
</comment>
<accession>A0A498I9Y5</accession>
<reference evidence="1 2" key="1">
    <citation type="submission" date="2018-10" db="EMBL/GenBank/DDBJ databases">
        <title>A high-quality apple genome assembly.</title>
        <authorList>
            <person name="Hu J."/>
        </authorList>
    </citation>
    <scope>NUCLEOTIDE SEQUENCE [LARGE SCALE GENOMIC DNA]</scope>
    <source>
        <strain evidence="2">cv. HFTH1</strain>
        <tissue evidence="1">Young leaf</tissue>
    </source>
</reference>
<sequence length="147" mass="16131">MRTVALKVKRSETMKESTELFLGGDMLMDCRSIVECGVQRDSTLRLILQNNVGSYLSNYHQVRAPLRLKQKNEEDSTLDSLGIKDKSTLQVILAPKDNLSISVKAPSGQTIKLKVKALFTVSDVKNIVGNITGISMIIGNGSGHITR</sequence>
<dbReference type="SUPFAM" id="SSF54236">
    <property type="entry name" value="Ubiquitin-like"/>
    <property type="match status" value="1"/>
</dbReference>
<proteinExistence type="predicted"/>
<dbReference type="AlphaFoldDB" id="A0A498I9Y5"/>
<protein>
    <recommendedName>
        <fullName evidence="3">Ubiquitin-like domain-containing protein</fullName>
    </recommendedName>
</protein>
<evidence type="ECO:0000313" key="1">
    <source>
        <dbReference type="EMBL" id="RXH78361.1"/>
    </source>
</evidence>
<evidence type="ECO:0008006" key="3">
    <source>
        <dbReference type="Google" id="ProtNLM"/>
    </source>
</evidence>
<name>A0A498I9Y5_MALDO</name>
<dbReference type="Proteomes" id="UP000290289">
    <property type="component" value="Chromosome 13"/>
</dbReference>
<evidence type="ECO:0000313" key="2">
    <source>
        <dbReference type="Proteomes" id="UP000290289"/>
    </source>
</evidence>
<dbReference type="STRING" id="3750.A0A498I9Y5"/>
<dbReference type="EMBL" id="RDQH01000339">
    <property type="protein sequence ID" value="RXH78361.1"/>
    <property type="molecule type" value="Genomic_DNA"/>
</dbReference>
<keyword evidence="2" id="KW-1185">Reference proteome</keyword>
<dbReference type="InterPro" id="IPR029071">
    <property type="entry name" value="Ubiquitin-like_domsf"/>
</dbReference>
<gene>
    <name evidence="1" type="ORF">DVH24_001879</name>
</gene>